<dbReference type="InterPro" id="IPR005546">
    <property type="entry name" value="Autotransporte_beta"/>
</dbReference>
<feature type="non-terminal residue" evidence="2">
    <location>
        <position position="1"/>
    </location>
</feature>
<dbReference type="PATRIC" id="fig|443610.3.peg.1882"/>
<evidence type="ECO:0000259" key="1">
    <source>
        <dbReference type="PROSITE" id="PS51208"/>
    </source>
</evidence>
<feature type="domain" description="Autotransporter" evidence="1">
    <location>
        <begin position="40"/>
        <end position="320"/>
    </location>
</feature>
<dbReference type="InterPro" id="IPR036709">
    <property type="entry name" value="Autotransporte_beta_dom_sf"/>
</dbReference>
<accession>A0A0F5FNP9</accession>
<protein>
    <recommendedName>
        <fullName evidence="1">Autotransporter domain-containing protein</fullName>
    </recommendedName>
</protein>
<name>A0A0F5FNP9_9HYPH</name>
<organism evidence="2 3">
    <name type="scientific">Devosia geojensis</name>
    <dbReference type="NCBI Taxonomy" id="443610"/>
    <lineage>
        <taxon>Bacteria</taxon>
        <taxon>Pseudomonadati</taxon>
        <taxon>Pseudomonadota</taxon>
        <taxon>Alphaproteobacteria</taxon>
        <taxon>Hyphomicrobiales</taxon>
        <taxon>Devosiaceae</taxon>
        <taxon>Devosia</taxon>
    </lineage>
</organism>
<sequence length="320" mass="32988">PHPGPNPGSGLMDVAEYHQSLLAGMHVAQAGEFLTWLPLNGAHHRPLMAQGSLSRNGCVWATGDFALHTRSDTGIGLAEVGACVDLVGGNLRAGLGVGHSRSWQSLHLGGSAELAGQYVVGEVDWQPEGTPLLLSVTGMLGGWQAEIRRAYTNGAATAHSGGTTDVTGGALRVRADWLGAAVIGNTSINPWASFAAGRTHVDGYTESGGPFPATFASQGQDLREARLGVTAVTPLSQQSTFSATLEVAHRGGDAPTASGSVPGIFDFSLGGGSQHQTWARLGADFDHRITENAAFSLSTHLASNGRDPSLSGSIGFKASF</sequence>
<comment type="caution">
    <text evidence="2">The sequence shown here is derived from an EMBL/GenBank/DDBJ whole genome shotgun (WGS) entry which is preliminary data.</text>
</comment>
<dbReference type="EMBL" id="JZEX01000149">
    <property type="protein sequence ID" value="KKB10471.1"/>
    <property type="molecule type" value="Genomic_DNA"/>
</dbReference>
<dbReference type="Proteomes" id="UP000033632">
    <property type="component" value="Unassembled WGS sequence"/>
</dbReference>
<reference evidence="2 3" key="1">
    <citation type="submission" date="2015-03" db="EMBL/GenBank/DDBJ databases">
        <authorList>
            <person name="Hassan Y.I."/>
            <person name="Lepp D."/>
            <person name="Li X.-Z."/>
            <person name="Zhou T."/>
        </authorList>
    </citation>
    <scope>NUCLEOTIDE SEQUENCE [LARGE SCALE GENOMIC DNA]</scope>
    <source>
        <strain evidence="2 3">BD-c194</strain>
    </source>
</reference>
<dbReference type="SMART" id="SM00869">
    <property type="entry name" value="Autotransporter"/>
    <property type="match status" value="1"/>
</dbReference>
<dbReference type="Gene3D" id="2.40.128.130">
    <property type="entry name" value="Autotransporter beta-domain"/>
    <property type="match status" value="1"/>
</dbReference>
<evidence type="ECO:0000313" key="3">
    <source>
        <dbReference type="Proteomes" id="UP000033632"/>
    </source>
</evidence>
<evidence type="ECO:0000313" key="2">
    <source>
        <dbReference type="EMBL" id="KKB10471.1"/>
    </source>
</evidence>
<dbReference type="AlphaFoldDB" id="A0A0F5FNP9"/>
<dbReference type="RefSeq" id="WP_046110031.1">
    <property type="nucleotide sequence ID" value="NZ_JZEX01000149.1"/>
</dbReference>
<dbReference type="Pfam" id="PF03797">
    <property type="entry name" value="Autotransporter"/>
    <property type="match status" value="1"/>
</dbReference>
<keyword evidence="3" id="KW-1185">Reference proteome</keyword>
<dbReference type="SUPFAM" id="SSF103515">
    <property type="entry name" value="Autotransporter"/>
    <property type="match status" value="1"/>
</dbReference>
<dbReference type="PROSITE" id="PS51208">
    <property type="entry name" value="AUTOTRANSPORTER"/>
    <property type="match status" value="1"/>
</dbReference>
<proteinExistence type="predicted"/>
<gene>
    <name evidence="2" type="ORF">VE25_17900</name>
</gene>
<dbReference type="OrthoDB" id="6848220at2"/>